<dbReference type="EMBL" id="FN596748">
    <property type="protein sequence ID" value="CBI39952.3"/>
    <property type="molecule type" value="Genomic_DNA"/>
</dbReference>
<proteinExistence type="predicted"/>
<accession>D7UB28</accession>
<dbReference type="InParanoid" id="D7UB28"/>
<organism evidence="1 2">
    <name type="scientific">Vitis vinifera</name>
    <name type="common">Grape</name>
    <dbReference type="NCBI Taxonomy" id="29760"/>
    <lineage>
        <taxon>Eukaryota</taxon>
        <taxon>Viridiplantae</taxon>
        <taxon>Streptophyta</taxon>
        <taxon>Embryophyta</taxon>
        <taxon>Tracheophyta</taxon>
        <taxon>Spermatophyta</taxon>
        <taxon>Magnoliopsida</taxon>
        <taxon>eudicotyledons</taxon>
        <taxon>Gunneridae</taxon>
        <taxon>Pentapetalae</taxon>
        <taxon>rosids</taxon>
        <taxon>Vitales</taxon>
        <taxon>Vitaceae</taxon>
        <taxon>Viteae</taxon>
        <taxon>Vitis</taxon>
    </lineage>
</organism>
<dbReference type="AlphaFoldDB" id="D7UB28"/>
<evidence type="ECO:0000313" key="2">
    <source>
        <dbReference type="Proteomes" id="UP000009183"/>
    </source>
</evidence>
<evidence type="ECO:0000313" key="1">
    <source>
        <dbReference type="EMBL" id="CBI39952.3"/>
    </source>
</evidence>
<keyword evidence="2" id="KW-1185">Reference proteome</keyword>
<dbReference type="PaxDb" id="29760-VIT_15s0024g01770.t01"/>
<reference evidence="2" key="1">
    <citation type="journal article" date="2007" name="Nature">
        <title>The grapevine genome sequence suggests ancestral hexaploidization in major angiosperm phyla.</title>
        <authorList>
            <consortium name="The French-Italian Public Consortium for Grapevine Genome Characterization."/>
            <person name="Jaillon O."/>
            <person name="Aury J.-M."/>
            <person name="Noel B."/>
            <person name="Policriti A."/>
            <person name="Clepet C."/>
            <person name="Casagrande A."/>
            <person name="Choisne N."/>
            <person name="Aubourg S."/>
            <person name="Vitulo N."/>
            <person name="Jubin C."/>
            <person name="Vezzi A."/>
            <person name="Legeai F."/>
            <person name="Hugueney P."/>
            <person name="Dasilva C."/>
            <person name="Horner D."/>
            <person name="Mica E."/>
            <person name="Jublot D."/>
            <person name="Poulain J."/>
            <person name="Bruyere C."/>
            <person name="Billault A."/>
            <person name="Segurens B."/>
            <person name="Gouyvenoux M."/>
            <person name="Ugarte E."/>
            <person name="Cattonaro F."/>
            <person name="Anthouard V."/>
            <person name="Vico V."/>
            <person name="Del Fabbro C."/>
            <person name="Alaux M."/>
            <person name="Di Gaspero G."/>
            <person name="Dumas V."/>
            <person name="Felice N."/>
            <person name="Paillard S."/>
            <person name="Juman I."/>
            <person name="Moroldo M."/>
            <person name="Scalabrin S."/>
            <person name="Canaguier A."/>
            <person name="Le Clainche I."/>
            <person name="Malacrida G."/>
            <person name="Durand E."/>
            <person name="Pesole G."/>
            <person name="Laucou V."/>
            <person name="Chatelet P."/>
            <person name="Merdinoglu D."/>
            <person name="Delledonne M."/>
            <person name="Pezzotti M."/>
            <person name="Lecharny A."/>
            <person name="Scarpelli C."/>
            <person name="Artiguenave F."/>
            <person name="Pe M.E."/>
            <person name="Valle G."/>
            <person name="Morgante M."/>
            <person name="Caboche M."/>
            <person name="Adam-Blondon A.-F."/>
            <person name="Weissenbach J."/>
            <person name="Quetier F."/>
            <person name="Wincker P."/>
        </authorList>
    </citation>
    <scope>NUCLEOTIDE SEQUENCE [LARGE SCALE GENOMIC DNA]</scope>
    <source>
        <strain evidence="2">cv. Pinot noir / PN40024</strain>
    </source>
</reference>
<name>D7UB28_VITVI</name>
<gene>
    <name evidence="1" type="ordered locus">VIT_15s0024g01770</name>
</gene>
<dbReference type="HOGENOM" id="CLU_3378036_0_0_1"/>
<dbReference type="Proteomes" id="UP000009183">
    <property type="component" value="Chromosome 15"/>
</dbReference>
<sequence>MKQREDVPWWKELETRHVLIFYDVGDPLCHHGFF</sequence>
<protein>
    <submittedName>
        <fullName evidence="1">Uncharacterized protein</fullName>
    </submittedName>
</protein>